<proteinExistence type="predicted"/>
<evidence type="ECO:0000313" key="2">
    <source>
        <dbReference type="EMBL" id="KIJ42443.1"/>
    </source>
</evidence>
<dbReference type="AlphaFoldDB" id="A0A0C9UHE2"/>
<dbReference type="Proteomes" id="UP000054279">
    <property type="component" value="Unassembled WGS sequence"/>
</dbReference>
<gene>
    <name evidence="2" type="ORF">M422DRAFT_31367</name>
</gene>
<sequence>MACSYTLPSGQGQGVNGRNAGAGLTISASVGLGTLLFGRMPGRVQEVKVEGYV</sequence>
<dbReference type="EMBL" id="KN837130">
    <property type="protein sequence ID" value="KIJ42443.1"/>
    <property type="molecule type" value="Genomic_DNA"/>
</dbReference>
<dbReference type="HOGENOM" id="CLU_3074537_0_0_1"/>
<keyword evidence="3" id="KW-1185">Reference proteome</keyword>
<keyword evidence="1" id="KW-0812">Transmembrane</keyword>
<organism evidence="2 3">
    <name type="scientific">Sphaerobolus stellatus (strain SS14)</name>
    <dbReference type="NCBI Taxonomy" id="990650"/>
    <lineage>
        <taxon>Eukaryota</taxon>
        <taxon>Fungi</taxon>
        <taxon>Dikarya</taxon>
        <taxon>Basidiomycota</taxon>
        <taxon>Agaricomycotina</taxon>
        <taxon>Agaricomycetes</taxon>
        <taxon>Phallomycetidae</taxon>
        <taxon>Geastrales</taxon>
        <taxon>Sphaerobolaceae</taxon>
        <taxon>Sphaerobolus</taxon>
    </lineage>
</organism>
<protein>
    <submittedName>
        <fullName evidence="2">Uncharacterized protein</fullName>
    </submittedName>
</protein>
<keyword evidence="1" id="KW-1133">Transmembrane helix</keyword>
<evidence type="ECO:0000313" key="3">
    <source>
        <dbReference type="Proteomes" id="UP000054279"/>
    </source>
</evidence>
<name>A0A0C9UHE2_SPHS4</name>
<reference evidence="2 3" key="1">
    <citation type="submission" date="2014-06" db="EMBL/GenBank/DDBJ databases">
        <title>Evolutionary Origins and Diversification of the Mycorrhizal Mutualists.</title>
        <authorList>
            <consortium name="DOE Joint Genome Institute"/>
            <consortium name="Mycorrhizal Genomics Consortium"/>
            <person name="Kohler A."/>
            <person name="Kuo A."/>
            <person name="Nagy L.G."/>
            <person name="Floudas D."/>
            <person name="Copeland A."/>
            <person name="Barry K.W."/>
            <person name="Cichocki N."/>
            <person name="Veneault-Fourrey C."/>
            <person name="LaButti K."/>
            <person name="Lindquist E.A."/>
            <person name="Lipzen A."/>
            <person name="Lundell T."/>
            <person name="Morin E."/>
            <person name="Murat C."/>
            <person name="Riley R."/>
            <person name="Ohm R."/>
            <person name="Sun H."/>
            <person name="Tunlid A."/>
            <person name="Henrissat B."/>
            <person name="Grigoriev I.V."/>
            <person name="Hibbett D.S."/>
            <person name="Martin F."/>
        </authorList>
    </citation>
    <scope>NUCLEOTIDE SEQUENCE [LARGE SCALE GENOMIC DNA]</scope>
    <source>
        <strain evidence="2 3">SS14</strain>
    </source>
</reference>
<feature type="non-terminal residue" evidence="2">
    <location>
        <position position="53"/>
    </location>
</feature>
<feature type="transmembrane region" description="Helical" evidence="1">
    <location>
        <begin position="20"/>
        <end position="38"/>
    </location>
</feature>
<accession>A0A0C9UHE2</accession>
<evidence type="ECO:0000256" key="1">
    <source>
        <dbReference type="SAM" id="Phobius"/>
    </source>
</evidence>
<keyword evidence="1" id="KW-0472">Membrane</keyword>